<dbReference type="Gene3D" id="3.30.1060.10">
    <property type="entry name" value="Peptide methionine sulphoxide reductase MsrA"/>
    <property type="match status" value="1"/>
</dbReference>
<name>A0A328C3Y1_9DELT</name>
<comment type="catalytic activity">
    <reaction evidence="3 4">
        <text>[thioredoxin]-disulfide + L-methionine + H2O = L-methionine (S)-S-oxide + [thioredoxin]-dithiol</text>
        <dbReference type="Rhea" id="RHEA:19993"/>
        <dbReference type="Rhea" id="RHEA-COMP:10698"/>
        <dbReference type="Rhea" id="RHEA-COMP:10700"/>
        <dbReference type="ChEBI" id="CHEBI:15377"/>
        <dbReference type="ChEBI" id="CHEBI:29950"/>
        <dbReference type="ChEBI" id="CHEBI:50058"/>
        <dbReference type="ChEBI" id="CHEBI:57844"/>
        <dbReference type="ChEBI" id="CHEBI:58772"/>
        <dbReference type="EC" id="1.8.4.11"/>
    </reaction>
</comment>
<evidence type="ECO:0000256" key="6">
    <source>
        <dbReference type="SAM" id="SignalP"/>
    </source>
</evidence>
<comment type="catalytic activity">
    <reaction evidence="2 4">
        <text>L-methionyl-[protein] + [thioredoxin]-disulfide + H2O = L-methionyl-(S)-S-oxide-[protein] + [thioredoxin]-dithiol</text>
        <dbReference type="Rhea" id="RHEA:14217"/>
        <dbReference type="Rhea" id="RHEA-COMP:10698"/>
        <dbReference type="Rhea" id="RHEA-COMP:10700"/>
        <dbReference type="Rhea" id="RHEA-COMP:12313"/>
        <dbReference type="Rhea" id="RHEA-COMP:12315"/>
        <dbReference type="ChEBI" id="CHEBI:15377"/>
        <dbReference type="ChEBI" id="CHEBI:16044"/>
        <dbReference type="ChEBI" id="CHEBI:29950"/>
        <dbReference type="ChEBI" id="CHEBI:44120"/>
        <dbReference type="ChEBI" id="CHEBI:50058"/>
        <dbReference type="EC" id="1.8.4.11"/>
    </reaction>
</comment>
<dbReference type="InterPro" id="IPR036509">
    <property type="entry name" value="Met_Sox_Rdtase_MsrA_sf"/>
</dbReference>
<comment type="function">
    <text evidence="4">Has an important function as a repair enzyme for proteins that have been inactivated by oxidation. Catalyzes the reversible oxidation-reduction of methionine sulfoxide in proteins to methionine.</text>
</comment>
<dbReference type="GO" id="GO:0008113">
    <property type="term" value="F:peptide-methionine (S)-S-oxide reductase activity"/>
    <property type="evidence" value="ECO:0007669"/>
    <property type="project" value="UniProtKB-UniRule"/>
</dbReference>
<gene>
    <name evidence="4 8" type="primary">msrA</name>
    <name evidence="8" type="ORF">DL240_16720</name>
</gene>
<dbReference type="RefSeq" id="WP_111731043.1">
    <property type="nucleotide sequence ID" value="NZ_QHKO01000010.1"/>
</dbReference>
<dbReference type="EMBL" id="QHKO01000010">
    <property type="protein sequence ID" value="RAL20447.1"/>
    <property type="molecule type" value="Genomic_DNA"/>
</dbReference>
<evidence type="ECO:0000256" key="1">
    <source>
        <dbReference type="ARBA" id="ARBA00023002"/>
    </source>
</evidence>
<evidence type="ECO:0000313" key="9">
    <source>
        <dbReference type="Proteomes" id="UP000249169"/>
    </source>
</evidence>
<reference evidence="8 9" key="1">
    <citation type="submission" date="2018-05" db="EMBL/GenBank/DDBJ databases">
        <title>Lujinxingia marina gen. nov. sp. nov., a new facultative anaerobic member of the class Deltaproteobacteria, and proposal of Lujinxingaceae fam. nov.</title>
        <authorList>
            <person name="Li C.-M."/>
        </authorList>
    </citation>
    <scope>NUCLEOTIDE SEQUENCE [LARGE SCALE GENOMIC DNA]</scope>
    <source>
        <strain evidence="8 9">B210</strain>
    </source>
</reference>
<dbReference type="PROSITE" id="PS51257">
    <property type="entry name" value="PROKAR_LIPOPROTEIN"/>
    <property type="match status" value="1"/>
</dbReference>
<evidence type="ECO:0000256" key="5">
    <source>
        <dbReference type="SAM" id="MobiDB-lite"/>
    </source>
</evidence>
<keyword evidence="1 4" id="KW-0560">Oxidoreductase</keyword>
<dbReference type="HAMAP" id="MF_01401">
    <property type="entry name" value="MsrA"/>
    <property type="match status" value="1"/>
</dbReference>
<comment type="similarity">
    <text evidence="4">Belongs to the MsrA Met sulfoxide reductase family.</text>
</comment>
<dbReference type="OrthoDB" id="4174719at2"/>
<evidence type="ECO:0000256" key="2">
    <source>
        <dbReference type="ARBA" id="ARBA00047806"/>
    </source>
</evidence>
<feature type="compositionally biased region" description="Low complexity" evidence="5">
    <location>
        <begin position="35"/>
        <end position="48"/>
    </location>
</feature>
<sequence>MFRAPRPLLLLLSLTAILTLIAACKPSEPVRNDVAPEPEQSAAASAQASTTGTRASLPDLESRGLARATFAGGCFWCMEPPFDATEGVVSTTSGYTGGPESAPTYEDVSSGRTGHTEAIEVIYDPDLVSYDELLDVFWRSHDPTDAAGQFADRGSQYRPAIFYHSELQLEQARASKANLQADGPFQKPIVTAIEPAQTFWIAEDYHQDYYQKNPDPYQRYYRASGRQDFLKRIWSDR</sequence>
<evidence type="ECO:0000256" key="3">
    <source>
        <dbReference type="ARBA" id="ARBA00048782"/>
    </source>
</evidence>
<keyword evidence="9" id="KW-1185">Reference proteome</keyword>
<feature type="chain" id="PRO_5016389304" description="Peptide methionine sulfoxide reductase MsrA" evidence="6">
    <location>
        <begin position="23"/>
        <end position="237"/>
    </location>
</feature>
<proteinExistence type="inferred from homology"/>
<dbReference type="Proteomes" id="UP000249169">
    <property type="component" value="Unassembled WGS sequence"/>
</dbReference>
<feature type="active site" evidence="4">
    <location>
        <position position="74"/>
    </location>
</feature>
<dbReference type="GO" id="GO:0033744">
    <property type="term" value="F:L-methionine:thioredoxin-disulfide S-oxidoreductase activity"/>
    <property type="evidence" value="ECO:0007669"/>
    <property type="project" value="RHEA"/>
</dbReference>
<dbReference type="NCBIfam" id="TIGR00401">
    <property type="entry name" value="msrA"/>
    <property type="match status" value="1"/>
</dbReference>
<evidence type="ECO:0000259" key="7">
    <source>
        <dbReference type="Pfam" id="PF01625"/>
    </source>
</evidence>
<dbReference type="EC" id="1.8.4.11" evidence="4"/>
<evidence type="ECO:0000313" key="8">
    <source>
        <dbReference type="EMBL" id="RAL20447.1"/>
    </source>
</evidence>
<dbReference type="Pfam" id="PF01625">
    <property type="entry name" value="PMSR"/>
    <property type="match status" value="1"/>
</dbReference>
<organism evidence="8 9">
    <name type="scientific">Lujinxingia litoralis</name>
    <dbReference type="NCBI Taxonomy" id="2211119"/>
    <lineage>
        <taxon>Bacteria</taxon>
        <taxon>Deltaproteobacteria</taxon>
        <taxon>Bradymonadales</taxon>
        <taxon>Lujinxingiaceae</taxon>
        <taxon>Lujinxingia</taxon>
    </lineage>
</organism>
<keyword evidence="6" id="KW-0732">Signal</keyword>
<comment type="caution">
    <text evidence="8">The sequence shown here is derived from an EMBL/GenBank/DDBJ whole genome shotgun (WGS) entry which is preliminary data.</text>
</comment>
<dbReference type="PANTHER" id="PTHR43774">
    <property type="entry name" value="PEPTIDE METHIONINE SULFOXIDE REDUCTASE"/>
    <property type="match status" value="1"/>
</dbReference>
<evidence type="ECO:0000256" key="4">
    <source>
        <dbReference type="HAMAP-Rule" id="MF_01401"/>
    </source>
</evidence>
<protein>
    <recommendedName>
        <fullName evidence="4">Peptide methionine sulfoxide reductase MsrA</fullName>
        <shortName evidence="4">Protein-methionine-S-oxide reductase</shortName>
        <ecNumber evidence="4">1.8.4.11</ecNumber>
    </recommendedName>
    <alternativeName>
        <fullName evidence="4">Peptide-methionine (S)-S-oxide reductase</fullName>
        <shortName evidence="4">Peptide Met(O) reductase</shortName>
    </alternativeName>
</protein>
<accession>A0A328C3Y1</accession>
<dbReference type="InterPro" id="IPR002569">
    <property type="entry name" value="Met_Sox_Rdtase_MsrA_dom"/>
</dbReference>
<feature type="domain" description="Peptide methionine sulphoxide reductase MsrA" evidence="7">
    <location>
        <begin position="68"/>
        <end position="218"/>
    </location>
</feature>
<dbReference type="PANTHER" id="PTHR43774:SF1">
    <property type="entry name" value="PEPTIDE METHIONINE SULFOXIDE REDUCTASE MSRA 2"/>
    <property type="match status" value="1"/>
</dbReference>
<dbReference type="AlphaFoldDB" id="A0A328C3Y1"/>
<feature type="region of interest" description="Disordered" evidence="5">
    <location>
        <begin position="89"/>
        <end position="111"/>
    </location>
</feature>
<feature type="signal peptide" evidence="6">
    <location>
        <begin position="1"/>
        <end position="22"/>
    </location>
</feature>
<feature type="region of interest" description="Disordered" evidence="5">
    <location>
        <begin position="31"/>
        <end position="58"/>
    </location>
</feature>
<dbReference type="SUPFAM" id="SSF55068">
    <property type="entry name" value="Peptide methionine sulfoxide reductase"/>
    <property type="match status" value="1"/>
</dbReference>